<dbReference type="EMBL" id="CP009516">
    <property type="protein sequence ID" value="AKB77946.1"/>
    <property type="molecule type" value="Genomic_DNA"/>
</dbReference>
<dbReference type="KEGG" id="mhor:MSHOH_1463"/>
<evidence type="ECO:0000313" key="1">
    <source>
        <dbReference type="EMBL" id="AKB77946.1"/>
    </source>
</evidence>
<keyword evidence="2" id="KW-1185">Reference proteome</keyword>
<organism evidence="1 2">
    <name type="scientific">Methanosarcina horonobensis HB-1 = JCM 15518</name>
    <dbReference type="NCBI Taxonomy" id="1434110"/>
    <lineage>
        <taxon>Archaea</taxon>
        <taxon>Methanobacteriati</taxon>
        <taxon>Methanobacteriota</taxon>
        <taxon>Stenosarchaea group</taxon>
        <taxon>Methanomicrobia</taxon>
        <taxon>Methanosarcinales</taxon>
        <taxon>Methanosarcinaceae</taxon>
        <taxon>Methanosarcina</taxon>
    </lineage>
</organism>
<name>A0A0E3SAW6_9EURY</name>
<proteinExistence type="predicted"/>
<sequence>MTATTSDIETLSRPGEIVASPVAADTKIPKGVMVQLASGYATSMTKAANLIFCGVSLEAVDNTGGSAGDKVIRCARKGIHEFILGSAAITDVGAAVYALDNQTVTKTSTDATQVGKAAKFENTGKIFIDIGGYC</sequence>
<protein>
    <recommendedName>
        <fullName evidence="3">Phage protein</fullName>
    </recommendedName>
</protein>
<dbReference type="STRING" id="1434110.MSHOH_1463"/>
<dbReference type="AlphaFoldDB" id="A0A0E3SAW6"/>
<dbReference type="PATRIC" id="fig|1434110.4.peg.1820"/>
<dbReference type="RefSeq" id="WP_052730762.1">
    <property type="nucleotide sequence ID" value="NZ_BBCW01000013.1"/>
</dbReference>
<dbReference type="HOGENOM" id="CLU_150547_0_0_2"/>
<evidence type="ECO:0000313" key="2">
    <source>
        <dbReference type="Proteomes" id="UP000033101"/>
    </source>
</evidence>
<evidence type="ECO:0008006" key="3">
    <source>
        <dbReference type="Google" id="ProtNLM"/>
    </source>
</evidence>
<dbReference type="GeneID" id="25419401"/>
<reference evidence="1 2" key="1">
    <citation type="submission" date="2014-07" db="EMBL/GenBank/DDBJ databases">
        <title>Methanogenic archaea and the global carbon cycle.</title>
        <authorList>
            <person name="Henriksen J.R."/>
            <person name="Luke J."/>
            <person name="Reinhart S."/>
            <person name="Benedict M.N."/>
            <person name="Youngblut N.D."/>
            <person name="Metcalf M.E."/>
            <person name="Whitaker R.J."/>
            <person name="Metcalf W.W."/>
        </authorList>
    </citation>
    <scope>NUCLEOTIDE SEQUENCE [LARGE SCALE GENOMIC DNA]</scope>
    <source>
        <strain evidence="1 2">HB-1</strain>
    </source>
</reference>
<accession>A0A0E3SAW6</accession>
<gene>
    <name evidence="1" type="ORF">MSHOH_1463</name>
</gene>
<dbReference type="Proteomes" id="UP000033101">
    <property type="component" value="Chromosome"/>
</dbReference>